<dbReference type="Pfam" id="PF02214">
    <property type="entry name" value="BTB_2"/>
    <property type="match status" value="1"/>
</dbReference>
<dbReference type="EMBL" id="JAUCMX010000012">
    <property type="protein sequence ID" value="KAK3529608.1"/>
    <property type="molecule type" value="Genomic_DNA"/>
</dbReference>
<dbReference type="SUPFAM" id="SSF54695">
    <property type="entry name" value="POZ domain"/>
    <property type="match status" value="1"/>
</dbReference>
<dbReference type="PANTHER" id="PTHR21040">
    <property type="entry name" value="BCDNA.GH04120"/>
    <property type="match status" value="1"/>
</dbReference>
<dbReference type="GO" id="GO:0005975">
    <property type="term" value="P:carbohydrate metabolic process"/>
    <property type="evidence" value="ECO:0007669"/>
    <property type="project" value="InterPro"/>
</dbReference>
<evidence type="ECO:0000259" key="6">
    <source>
        <dbReference type="SMART" id="SM00225"/>
    </source>
</evidence>
<sequence>RRHTHTRTHARTHTHTHTHTCVQEFRVQQGTSAETTITPGPAMDVCALSSHKKLVHLDLKGAPPRINYLYELIQLFADLGANGILMEYEDMFPYEGELKILQSKSHPPYSREEIIAIQDAAYSKGLEIIPLVQTFGHLEFVLKHNTFSKFREVSQCLGTLNPHIKQGLALILEMLNQVMGLHPRSTVLHIGADEVYTLGQGEESKEWLSVPGHSIDKLFLSHVTKVAKGIKETYPSLSVIMWDDMLRDMTSDTIKDSGLVGLVQPMLWDYSHTLDVTHNTMLMEKYKAAGLSQQWIASSFKGSTTVYTCVTSTQRHVDNHLQWLKVVSGLSPGVDLQGIALTGWQRYDHLSVLCELLPLGLLSLASCLQTLQHGSFTQEAQHKVMEALGTGTTDVGDVERLSQGCSRSYTGMKLAELIVQLTAMLESEELRHFQSNMFVRGWFSPYHRQQKFINPLMAQQIQKQAQIMAELHIEANAGGLMEQSEHRETRGSVSMRLPSPSFVLPARSGSASPGLSASRAVFGFPMKSSPTSPSESTEKPGSRWVRLNVGGTYFITTKQTLCRDPKSFLYRLCQEDPDLDSDKDETGAYLIDRDPTYFGPILNYLRHGKLIINKNLAEEGVLEEAEFYNIASLVRLVKERIRDNENRTSQGPVKHVYRVLQCQEEELTQMVSTMSDGWKFEQLISIGSSYNYGNEDQAEFLCVVSRELNNSTNGIVIEPTEKAKENISENQGEGVQDSGETGHAVWFRDSVTRGRDRRQS</sequence>
<dbReference type="EC" id="3.2.1.52" evidence="3"/>
<comment type="similarity">
    <text evidence="2">Belongs to the glycosyl hydrolase 20 family.</text>
</comment>
<evidence type="ECO:0000256" key="4">
    <source>
        <dbReference type="ARBA" id="ARBA00022801"/>
    </source>
</evidence>
<reference evidence="7" key="1">
    <citation type="submission" date="2023-06" db="EMBL/GenBank/DDBJ databases">
        <title>Male Hemibagrus guttatus genome.</title>
        <authorList>
            <person name="Bian C."/>
        </authorList>
    </citation>
    <scope>NUCLEOTIDE SEQUENCE</scope>
    <source>
        <strain evidence="7">Male_cb2023</strain>
        <tissue evidence="7">Muscle</tissue>
    </source>
</reference>
<dbReference type="SUPFAM" id="SSF51445">
    <property type="entry name" value="(Trans)glycosidases"/>
    <property type="match status" value="1"/>
</dbReference>
<dbReference type="FunFam" id="3.30.70.2000:FF:000001">
    <property type="entry name" value="Potassium channel tetramerization domain-containing 17"/>
    <property type="match status" value="1"/>
</dbReference>
<dbReference type="FunFam" id="3.30.710.10:FF:000005">
    <property type="entry name" value="Potassium channel tetramerization domain-containing 17"/>
    <property type="match status" value="1"/>
</dbReference>
<organism evidence="7 8">
    <name type="scientific">Hemibagrus guttatus</name>
    <dbReference type="NCBI Taxonomy" id="175788"/>
    <lineage>
        <taxon>Eukaryota</taxon>
        <taxon>Metazoa</taxon>
        <taxon>Chordata</taxon>
        <taxon>Craniata</taxon>
        <taxon>Vertebrata</taxon>
        <taxon>Euteleostomi</taxon>
        <taxon>Actinopterygii</taxon>
        <taxon>Neopterygii</taxon>
        <taxon>Teleostei</taxon>
        <taxon>Ostariophysi</taxon>
        <taxon>Siluriformes</taxon>
        <taxon>Bagridae</taxon>
        <taxon>Hemibagrus</taxon>
    </lineage>
</organism>
<dbReference type="Gene3D" id="6.10.140.750">
    <property type="match status" value="1"/>
</dbReference>
<dbReference type="InterPro" id="IPR017853">
    <property type="entry name" value="GH"/>
</dbReference>
<dbReference type="Gene3D" id="3.30.70.2000">
    <property type="match status" value="1"/>
</dbReference>
<dbReference type="InterPro" id="IPR003131">
    <property type="entry name" value="T1-type_BTB"/>
</dbReference>
<dbReference type="InterPro" id="IPR000210">
    <property type="entry name" value="BTB/POZ_dom"/>
</dbReference>
<dbReference type="CDD" id="cd18389">
    <property type="entry name" value="BTB_POZ_KCTD2"/>
    <property type="match status" value="1"/>
</dbReference>
<dbReference type="AlphaFoldDB" id="A0AAE0UZI1"/>
<feature type="region of interest" description="Disordered" evidence="5">
    <location>
        <begin position="724"/>
        <end position="760"/>
    </location>
</feature>
<protein>
    <recommendedName>
        <fullName evidence="3">beta-N-acetylhexosaminidase</fullName>
        <ecNumber evidence="3">3.2.1.52</ecNumber>
    </recommendedName>
</protein>
<dbReference type="GO" id="GO:0004563">
    <property type="term" value="F:beta-N-acetylhexosaminidase activity"/>
    <property type="evidence" value="ECO:0007669"/>
    <property type="project" value="UniProtKB-EC"/>
</dbReference>
<dbReference type="Gene3D" id="3.30.710.10">
    <property type="entry name" value="Potassium Channel Kv1.1, Chain A"/>
    <property type="match status" value="1"/>
</dbReference>
<evidence type="ECO:0000256" key="5">
    <source>
        <dbReference type="SAM" id="MobiDB-lite"/>
    </source>
</evidence>
<keyword evidence="4" id="KW-0378">Hydrolase</keyword>
<dbReference type="PANTHER" id="PTHR21040:SF6">
    <property type="entry name" value="HEXOSAMINIDASE D"/>
    <property type="match status" value="1"/>
</dbReference>
<evidence type="ECO:0000313" key="7">
    <source>
        <dbReference type="EMBL" id="KAK3529608.1"/>
    </source>
</evidence>
<comment type="catalytic activity">
    <reaction evidence="1">
        <text>Hydrolysis of terminal non-reducing N-acetyl-D-hexosamine residues in N-acetyl-beta-D-hexosaminides.</text>
        <dbReference type="EC" id="3.2.1.52"/>
    </reaction>
</comment>
<dbReference type="CDD" id="cd06565">
    <property type="entry name" value="GH20_GcnA-like"/>
    <property type="match status" value="1"/>
</dbReference>
<dbReference type="InterPro" id="IPR011333">
    <property type="entry name" value="SKP1/BTB/POZ_sf"/>
</dbReference>
<dbReference type="Gene3D" id="3.20.20.80">
    <property type="entry name" value="Glycosidases"/>
    <property type="match status" value="1"/>
</dbReference>
<dbReference type="SMART" id="SM00225">
    <property type="entry name" value="BTB"/>
    <property type="match status" value="1"/>
</dbReference>
<dbReference type="Proteomes" id="UP001274896">
    <property type="component" value="Unassembled WGS sequence"/>
</dbReference>
<dbReference type="InterPro" id="IPR015883">
    <property type="entry name" value="Glyco_hydro_20_cat"/>
</dbReference>
<evidence type="ECO:0000256" key="3">
    <source>
        <dbReference type="ARBA" id="ARBA00012663"/>
    </source>
</evidence>
<feature type="domain" description="BTB" evidence="6">
    <location>
        <begin position="543"/>
        <end position="645"/>
    </location>
</feature>
<name>A0AAE0UZI1_9TELE</name>
<dbReference type="InterPro" id="IPR038901">
    <property type="entry name" value="HEXDC-like"/>
</dbReference>
<evidence type="ECO:0000256" key="2">
    <source>
        <dbReference type="ARBA" id="ARBA00006285"/>
    </source>
</evidence>
<dbReference type="GO" id="GO:0051260">
    <property type="term" value="P:protein homooligomerization"/>
    <property type="evidence" value="ECO:0007669"/>
    <property type="project" value="InterPro"/>
</dbReference>
<feature type="compositionally biased region" description="Basic and acidic residues" evidence="5">
    <location>
        <begin position="750"/>
        <end position="760"/>
    </location>
</feature>
<accession>A0AAE0UZI1</accession>
<keyword evidence="8" id="KW-1185">Reference proteome</keyword>
<gene>
    <name evidence="7" type="ORF">QTP70_032028</name>
</gene>
<feature type="non-terminal residue" evidence="7">
    <location>
        <position position="1"/>
    </location>
</feature>
<comment type="caution">
    <text evidence="7">The sequence shown here is derived from an EMBL/GenBank/DDBJ whole genome shotgun (WGS) entry which is preliminary data.</text>
</comment>
<evidence type="ECO:0000313" key="8">
    <source>
        <dbReference type="Proteomes" id="UP001274896"/>
    </source>
</evidence>
<evidence type="ECO:0000256" key="1">
    <source>
        <dbReference type="ARBA" id="ARBA00001231"/>
    </source>
</evidence>
<proteinExistence type="inferred from homology"/>
<dbReference type="Pfam" id="PF00728">
    <property type="entry name" value="Glyco_hydro_20"/>
    <property type="match status" value="1"/>
</dbReference>